<evidence type="ECO:0000256" key="8">
    <source>
        <dbReference type="ARBA" id="ARBA00023144"/>
    </source>
</evidence>
<evidence type="ECO:0000256" key="4">
    <source>
        <dbReference type="ARBA" id="ARBA00008706"/>
    </source>
</evidence>
<dbReference type="PANTHER" id="PTHR39191:SF1">
    <property type="entry name" value="DUF4922 DOMAIN-CONTAINING PROTEIN"/>
    <property type="match status" value="1"/>
</dbReference>
<dbReference type="NCBIfam" id="NF003629">
    <property type="entry name" value="PRK05270.1-2"/>
    <property type="match status" value="1"/>
</dbReference>
<evidence type="ECO:0000256" key="2">
    <source>
        <dbReference type="ARBA" id="ARBA00004496"/>
    </source>
</evidence>
<keyword evidence="16" id="KW-1185">Reference proteome</keyword>
<dbReference type="Proteomes" id="UP001197492">
    <property type="component" value="Unassembled WGS sequence"/>
</dbReference>
<evidence type="ECO:0000256" key="5">
    <source>
        <dbReference type="ARBA" id="ARBA00022490"/>
    </source>
</evidence>
<dbReference type="Pfam" id="PF02744">
    <property type="entry name" value="GalP_UDP_tr_C"/>
    <property type="match status" value="1"/>
</dbReference>
<accession>A0AAW4MTQ2</accession>
<dbReference type="InterPro" id="IPR005850">
    <property type="entry name" value="GalP_Utransf_C"/>
</dbReference>
<evidence type="ECO:0000259" key="11">
    <source>
        <dbReference type="Pfam" id="PF01087"/>
    </source>
</evidence>
<evidence type="ECO:0000256" key="10">
    <source>
        <dbReference type="HAMAP-Rule" id="MF_00571"/>
    </source>
</evidence>
<dbReference type="InterPro" id="IPR000766">
    <property type="entry name" value="GalP_uridyl_Trfase_II"/>
</dbReference>
<evidence type="ECO:0000256" key="6">
    <source>
        <dbReference type="ARBA" id="ARBA00022679"/>
    </source>
</evidence>
<dbReference type="GO" id="GO:0006012">
    <property type="term" value="P:galactose metabolic process"/>
    <property type="evidence" value="ECO:0007669"/>
    <property type="project" value="UniProtKB-UniRule"/>
</dbReference>
<evidence type="ECO:0000313" key="14">
    <source>
        <dbReference type="EMBL" id="MBV3392742.1"/>
    </source>
</evidence>
<gene>
    <name evidence="10" type="primary">galT</name>
    <name evidence="13" type="ORF">KSV97_05430</name>
    <name evidence="14" type="ORF">KSW06_05645</name>
</gene>
<evidence type="ECO:0000313" key="15">
    <source>
        <dbReference type="Proteomes" id="UP001196408"/>
    </source>
</evidence>
<reference evidence="13 16" key="1">
    <citation type="submission" date="2021-06" db="EMBL/GenBank/DDBJ databases">
        <title>Collection of gut derived symbiotic bacterial strains cultured from healthy donors.</title>
        <authorList>
            <person name="Lin H."/>
            <person name="Littmann E."/>
            <person name="Pamer E.G."/>
        </authorList>
    </citation>
    <scope>NUCLEOTIDE SEQUENCE</scope>
    <source>
        <strain evidence="14 16">MSK.21.70</strain>
        <strain evidence="13">MSK.21.82</strain>
    </source>
</reference>
<comment type="caution">
    <text evidence="13">The sequence shown here is derived from an EMBL/GenBank/DDBJ whole genome shotgun (WGS) entry which is preliminary data.</text>
</comment>
<evidence type="ECO:0000256" key="9">
    <source>
        <dbReference type="ARBA" id="ARBA00023277"/>
    </source>
</evidence>
<dbReference type="GO" id="GO:0005737">
    <property type="term" value="C:cytoplasm"/>
    <property type="evidence" value="ECO:0007669"/>
    <property type="project" value="UniProtKB-SubCell"/>
</dbReference>
<evidence type="ECO:0000259" key="12">
    <source>
        <dbReference type="Pfam" id="PF02744"/>
    </source>
</evidence>
<comment type="similarity">
    <text evidence="4 10">Belongs to the galactose-1-phosphate uridylyltransferase type 2 family.</text>
</comment>
<comment type="subcellular location">
    <subcellularLocation>
        <location evidence="2 10">Cytoplasm</location>
    </subcellularLocation>
</comment>
<protein>
    <recommendedName>
        <fullName evidence="10">Galactose-1-phosphate uridylyltransferase</fullName>
        <shortName evidence="10">Gal-1-P uridylyltransferase</shortName>
        <ecNumber evidence="10">2.7.7.12</ecNumber>
    </recommendedName>
    <alternativeName>
        <fullName evidence="10">UDP-glucose--hexose-1-phosphate uridylyltransferase</fullName>
    </alternativeName>
</protein>
<feature type="domain" description="Galactose-1-phosphate uridyl transferase C-terminal" evidence="12">
    <location>
        <begin position="244"/>
        <end position="420"/>
    </location>
</feature>
<evidence type="ECO:0000313" key="13">
    <source>
        <dbReference type="EMBL" id="MBV3382672.1"/>
    </source>
</evidence>
<keyword evidence="6 10" id="KW-0808">Transferase</keyword>
<evidence type="ECO:0000313" key="16">
    <source>
        <dbReference type="Proteomes" id="UP001197492"/>
    </source>
</evidence>
<dbReference type="PIRSF" id="PIRSF006005">
    <property type="entry name" value="GalT_BS"/>
    <property type="match status" value="1"/>
</dbReference>
<keyword evidence="8 10" id="KW-0299">Galactose metabolism</keyword>
<dbReference type="RefSeq" id="WP_217747527.1">
    <property type="nucleotide sequence ID" value="NZ_JAHOEB010000057.1"/>
</dbReference>
<sequence length="489" mass="56637">MNHQINRLLNFALQKGMIGTDDLYYAANLILDLLKLDEFELEEIDEKLETAQDIIDHILDYAVEKGMISDSVTEKDLFDTRLMNCLMPRPSEVVNKFNTLYNESPEKATDYFYDLSISSNYIRKSRIDKNIKFNHYVKYGDIQITINLSKPEKDPKAIAAAKNIKSANYPLCLLCKENVGFAGNMKHPARQNHRIIPLDLAGHRYYLQYSPYVYYNEHCIVFNEEHQPMKIDHNTFEHLFAFVDKFPHYMLGSNADLPIVGGSILTHDHYQGGCHHFPMEDAKVIKSYEHDHVQIDMLYWPLSTLRLTSTSKEKIIALADVILEKWIDYSDESLDIIAYTDGVRHNTVTPIARMKDGLYQLDLVLRNNRTTEEYPLGIFHPHAVHHHIKKENIGLIEVMGLAVLPARLKNELEDIKQCLLGNADFDSNESLQKHADWYKYLKNCDYEDIDEFLEVEVTKKFVAVLEDAGVYKMTDEGIEGFSRFVEGLW</sequence>
<name>A0AAW4MTQ2_9FIRM</name>
<keyword evidence="7 10" id="KW-0548">Nucleotidyltransferase</keyword>
<dbReference type="Pfam" id="PF01087">
    <property type="entry name" value="GalP_UDP_transf"/>
    <property type="match status" value="1"/>
</dbReference>
<dbReference type="AlphaFoldDB" id="A0AAW4MTQ2"/>
<dbReference type="PANTHER" id="PTHR39191">
    <property type="entry name" value="GALACTOSE-1-PHOSPHATE URIDYLYLTRANSFERASE"/>
    <property type="match status" value="1"/>
</dbReference>
<evidence type="ECO:0000256" key="1">
    <source>
        <dbReference type="ARBA" id="ARBA00001107"/>
    </source>
</evidence>
<evidence type="ECO:0000256" key="3">
    <source>
        <dbReference type="ARBA" id="ARBA00004947"/>
    </source>
</evidence>
<keyword evidence="5 10" id="KW-0963">Cytoplasm</keyword>
<feature type="domain" description="Galactose-1-phosphate uridyl transferase N-terminal" evidence="11">
    <location>
        <begin position="39"/>
        <end position="228"/>
    </location>
</feature>
<dbReference type="EMBL" id="JAHOEL010000027">
    <property type="protein sequence ID" value="MBV3392742.1"/>
    <property type="molecule type" value="Genomic_DNA"/>
</dbReference>
<dbReference type="InterPro" id="IPR023425">
    <property type="entry name" value="GalP_uridyl_Trfase_II_CS"/>
</dbReference>
<evidence type="ECO:0000256" key="7">
    <source>
        <dbReference type="ARBA" id="ARBA00022695"/>
    </source>
</evidence>
<dbReference type="HAMAP" id="MF_00571">
    <property type="entry name" value="GalP_UDP_trans"/>
    <property type="match status" value="1"/>
</dbReference>
<proteinExistence type="inferred from homology"/>
<dbReference type="GO" id="GO:0008108">
    <property type="term" value="F:UDP-glucose:hexose-1-phosphate uridylyltransferase activity"/>
    <property type="evidence" value="ECO:0007669"/>
    <property type="project" value="UniProtKB-UniRule"/>
</dbReference>
<dbReference type="InterPro" id="IPR005849">
    <property type="entry name" value="GalP_Utransf_N"/>
</dbReference>
<dbReference type="Proteomes" id="UP001196408">
    <property type="component" value="Unassembled WGS sequence"/>
</dbReference>
<comment type="catalytic activity">
    <reaction evidence="1 10">
        <text>alpha-D-galactose 1-phosphate + UDP-alpha-D-glucose = alpha-D-glucose 1-phosphate + UDP-alpha-D-galactose</text>
        <dbReference type="Rhea" id="RHEA:13989"/>
        <dbReference type="ChEBI" id="CHEBI:58336"/>
        <dbReference type="ChEBI" id="CHEBI:58601"/>
        <dbReference type="ChEBI" id="CHEBI:58885"/>
        <dbReference type="ChEBI" id="CHEBI:66914"/>
        <dbReference type="EC" id="2.7.7.12"/>
    </reaction>
</comment>
<keyword evidence="9 10" id="KW-0119">Carbohydrate metabolism</keyword>
<comment type="pathway">
    <text evidence="3 10">Carbohydrate metabolism; galactose metabolism.</text>
</comment>
<dbReference type="EMBL" id="JAHOEF010000026">
    <property type="protein sequence ID" value="MBV3382672.1"/>
    <property type="molecule type" value="Genomic_DNA"/>
</dbReference>
<organism evidence="13 15">
    <name type="scientific">Catenibacterium mitsuokai</name>
    <dbReference type="NCBI Taxonomy" id="100886"/>
    <lineage>
        <taxon>Bacteria</taxon>
        <taxon>Bacillati</taxon>
        <taxon>Bacillota</taxon>
        <taxon>Erysipelotrichia</taxon>
        <taxon>Erysipelotrichales</taxon>
        <taxon>Coprobacillaceae</taxon>
        <taxon>Catenibacterium</taxon>
    </lineage>
</organism>
<dbReference type="PROSITE" id="PS01163">
    <property type="entry name" value="GAL_P_UDP_TRANSF_II"/>
    <property type="match status" value="1"/>
</dbReference>
<dbReference type="EC" id="2.7.7.12" evidence="10"/>